<reference evidence="4 5" key="1">
    <citation type="journal article" date="2020" name="Microorganisms">
        <title>Osmotic Adaptation and Compatible Solute Biosynthesis of Phototrophic Bacteria as Revealed from Genome Analyses.</title>
        <authorList>
            <person name="Imhoff J.F."/>
            <person name="Rahn T."/>
            <person name="Kunzel S."/>
            <person name="Keller A."/>
            <person name="Neulinger S.C."/>
        </authorList>
    </citation>
    <scope>NUCLEOTIDE SEQUENCE [LARGE SCALE GENOMIC DNA]</scope>
    <source>
        <strain evidence="4 5">DSM 15382</strain>
    </source>
</reference>
<accession>A0ABS1D2N8</accession>
<dbReference type="InterPro" id="IPR050625">
    <property type="entry name" value="ParA/MinD_ATPase"/>
</dbReference>
<keyword evidence="2" id="KW-0067">ATP-binding</keyword>
<dbReference type="Gene3D" id="3.40.50.2300">
    <property type="match status" value="1"/>
</dbReference>
<protein>
    <recommendedName>
        <fullName evidence="6">Pilus assembly protein CpaE</fullName>
    </recommendedName>
</protein>
<dbReference type="Proteomes" id="UP000697995">
    <property type="component" value="Unassembled WGS sequence"/>
</dbReference>
<proteinExistence type="predicted"/>
<dbReference type="RefSeq" id="WP_133220327.1">
    <property type="nucleotide sequence ID" value="NZ_NRSG01000210.1"/>
</dbReference>
<gene>
    <name evidence="4" type="ORF">CKO45_21325</name>
</gene>
<keyword evidence="1" id="KW-0547">Nucleotide-binding</keyword>
<evidence type="ECO:0000313" key="4">
    <source>
        <dbReference type="EMBL" id="MBK1660768.1"/>
    </source>
</evidence>
<dbReference type="PANTHER" id="PTHR43384">
    <property type="entry name" value="SEPTUM SITE-DETERMINING PROTEIN MIND HOMOLOG, CHLOROPLASTIC-RELATED"/>
    <property type="match status" value="1"/>
</dbReference>
<dbReference type="Gene3D" id="3.40.50.300">
    <property type="entry name" value="P-loop containing nucleotide triphosphate hydrolases"/>
    <property type="match status" value="1"/>
</dbReference>
<dbReference type="SUPFAM" id="SSF52540">
    <property type="entry name" value="P-loop containing nucleoside triphosphate hydrolases"/>
    <property type="match status" value="1"/>
</dbReference>
<evidence type="ECO:0000256" key="3">
    <source>
        <dbReference type="SAM" id="MobiDB-lite"/>
    </source>
</evidence>
<dbReference type="InterPro" id="IPR027417">
    <property type="entry name" value="P-loop_NTPase"/>
</dbReference>
<evidence type="ECO:0008006" key="6">
    <source>
        <dbReference type="Google" id="ProtNLM"/>
    </source>
</evidence>
<evidence type="ECO:0000256" key="2">
    <source>
        <dbReference type="ARBA" id="ARBA00022840"/>
    </source>
</evidence>
<sequence length="407" mass="43150">MPEGLQVPRPEPAAESPNRPERRALVCFTADAGTEEALRSGFAEAARGDAEFRRGDIARAIAALGEMPTPWTLVVDVAGHPQPIAALEDLSNVVEPDVRVLVVGDREDVGFYRQLTRGLGVADYLYKPLTAAMVAEHFRPVLVRGRLPAAPMRGGRLVTVTAARGGAGASTIAANLAWYIATKAERHTVVLDADLHRGTQGLLLGAQVGPGLRSAVESPDRVDELFLERTAIRVAERLHLLAAEEPLAMPVACAPGAAERLVQVLRRRFNFIVADAPADPGGLGRLLADAAQQRILVLEPTLAGIRDTLRLLQLEAGPGQAHRPLLVLNRAGRRGGLPTSQVAEALKVEPDLILPDLPKPLEQAATLGQPAVTASGAFRLAIARLAQAAGGVGEAAPRAGLFARFRR</sequence>
<evidence type="ECO:0000313" key="5">
    <source>
        <dbReference type="Proteomes" id="UP000697995"/>
    </source>
</evidence>
<dbReference type="EMBL" id="NRSG01000210">
    <property type="protein sequence ID" value="MBK1660768.1"/>
    <property type="molecule type" value="Genomic_DNA"/>
</dbReference>
<organism evidence="4 5">
    <name type="scientific">Paracraurococcus ruber</name>
    <dbReference type="NCBI Taxonomy" id="77675"/>
    <lineage>
        <taxon>Bacteria</taxon>
        <taxon>Pseudomonadati</taxon>
        <taxon>Pseudomonadota</taxon>
        <taxon>Alphaproteobacteria</taxon>
        <taxon>Acetobacterales</taxon>
        <taxon>Roseomonadaceae</taxon>
        <taxon>Paracraurococcus</taxon>
    </lineage>
</organism>
<evidence type="ECO:0000256" key="1">
    <source>
        <dbReference type="ARBA" id="ARBA00022741"/>
    </source>
</evidence>
<name>A0ABS1D2N8_9PROT</name>
<dbReference type="PANTHER" id="PTHR43384:SF6">
    <property type="entry name" value="SEPTUM SITE-DETERMINING PROTEIN MIND HOMOLOG, CHLOROPLASTIC"/>
    <property type="match status" value="1"/>
</dbReference>
<comment type="caution">
    <text evidence="4">The sequence shown here is derived from an EMBL/GenBank/DDBJ whole genome shotgun (WGS) entry which is preliminary data.</text>
</comment>
<keyword evidence="5" id="KW-1185">Reference proteome</keyword>
<feature type="region of interest" description="Disordered" evidence="3">
    <location>
        <begin position="1"/>
        <end position="21"/>
    </location>
</feature>